<protein>
    <recommendedName>
        <fullName evidence="3">MORN repeat protein</fullName>
    </recommendedName>
</protein>
<dbReference type="EMBL" id="BONF01000019">
    <property type="protein sequence ID" value="GIF82353.1"/>
    <property type="molecule type" value="Genomic_DNA"/>
</dbReference>
<evidence type="ECO:0008006" key="3">
    <source>
        <dbReference type="Google" id="ProtNLM"/>
    </source>
</evidence>
<dbReference type="Proteomes" id="UP000601223">
    <property type="component" value="Unassembled WGS sequence"/>
</dbReference>
<dbReference type="SUPFAM" id="SSF82185">
    <property type="entry name" value="Histone H3 K4-specific methyltransferase SET7/9 N-terminal domain"/>
    <property type="match status" value="1"/>
</dbReference>
<dbReference type="AlphaFoldDB" id="A0A8J3JP93"/>
<reference evidence="1 2" key="1">
    <citation type="submission" date="2021-01" db="EMBL/GenBank/DDBJ databases">
        <title>Whole genome shotgun sequence of Catellatospora bangladeshensis NBRC 107357.</title>
        <authorList>
            <person name="Komaki H."/>
            <person name="Tamura T."/>
        </authorList>
    </citation>
    <scope>NUCLEOTIDE SEQUENCE [LARGE SCALE GENOMIC DNA]</scope>
    <source>
        <strain evidence="1 2">NBRC 107357</strain>
    </source>
</reference>
<gene>
    <name evidence="1" type="ORF">Cba03nite_37020</name>
</gene>
<sequence>MSLQEYAMRVPLDEADFDDDDRLVYGGQLFTGVAVEADEDGVLLGETSYRDGVQDGPERNFRDDGSVSLENVYRFGIIRESRRWHANGRLAYEMHADEFGRMETARHWDADGNPE</sequence>
<proteinExistence type="predicted"/>
<evidence type="ECO:0000313" key="1">
    <source>
        <dbReference type="EMBL" id="GIF82353.1"/>
    </source>
</evidence>
<name>A0A8J3JP93_9ACTN</name>
<dbReference type="Gene3D" id="3.90.930.1">
    <property type="match status" value="1"/>
</dbReference>
<accession>A0A8J3JP93</accession>
<comment type="caution">
    <text evidence="1">The sequence shown here is derived from an EMBL/GenBank/DDBJ whole genome shotgun (WGS) entry which is preliminary data.</text>
</comment>
<keyword evidence="2" id="KW-1185">Reference proteome</keyword>
<dbReference type="RefSeq" id="WP_203747404.1">
    <property type="nucleotide sequence ID" value="NZ_BONF01000019.1"/>
</dbReference>
<organism evidence="1 2">
    <name type="scientific">Catellatospora bangladeshensis</name>
    <dbReference type="NCBI Taxonomy" id="310355"/>
    <lineage>
        <taxon>Bacteria</taxon>
        <taxon>Bacillati</taxon>
        <taxon>Actinomycetota</taxon>
        <taxon>Actinomycetes</taxon>
        <taxon>Micromonosporales</taxon>
        <taxon>Micromonosporaceae</taxon>
        <taxon>Catellatospora</taxon>
    </lineage>
</organism>
<evidence type="ECO:0000313" key="2">
    <source>
        <dbReference type="Proteomes" id="UP000601223"/>
    </source>
</evidence>